<reference evidence="3" key="1">
    <citation type="submission" date="2025-08" db="UniProtKB">
        <authorList>
            <consortium name="RefSeq"/>
        </authorList>
    </citation>
    <scope>IDENTIFICATION</scope>
    <source>
        <tissue evidence="3">Whole body</tissue>
    </source>
</reference>
<feature type="compositionally biased region" description="Basic and acidic residues" evidence="1">
    <location>
        <begin position="36"/>
        <end position="46"/>
    </location>
</feature>
<proteinExistence type="predicted"/>
<dbReference type="OrthoDB" id="7479476at2759"/>
<dbReference type="OMA" id="PVNIWPE"/>
<dbReference type="RefSeq" id="XP_026483808.2">
    <property type="nucleotide sequence ID" value="XM_026628023.2"/>
</dbReference>
<evidence type="ECO:0000256" key="1">
    <source>
        <dbReference type="SAM" id="MobiDB-lite"/>
    </source>
</evidence>
<accession>A0A8B8HG57</accession>
<feature type="region of interest" description="Disordered" evidence="1">
    <location>
        <begin position="28"/>
        <end position="49"/>
    </location>
</feature>
<keyword evidence="2" id="KW-1185">Reference proteome</keyword>
<evidence type="ECO:0000313" key="3">
    <source>
        <dbReference type="RefSeq" id="XP_026483808.2"/>
    </source>
</evidence>
<evidence type="ECO:0000313" key="2">
    <source>
        <dbReference type="Proteomes" id="UP001652626"/>
    </source>
</evidence>
<name>A0A8B8HG57_VANTA</name>
<protein>
    <submittedName>
        <fullName evidence="3">Uncharacterized protein LOC113391894</fullName>
    </submittedName>
</protein>
<dbReference type="Proteomes" id="UP001652626">
    <property type="component" value="Chromosome 28"/>
</dbReference>
<organism evidence="2 3">
    <name type="scientific">Vanessa tameamea</name>
    <name type="common">Kamehameha butterfly</name>
    <dbReference type="NCBI Taxonomy" id="334116"/>
    <lineage>
        <taxon>Eukaryota</taxon>
        <taxon>Metazoa</taxon>
        <taxon>Ecdysozoa</taxon>
        <taxon>Arthropoda</taxon>
        <taxon>Hexapoda</taxon>
        <taxon>Insecta</taxon>
        <taxon>Pterygota</taxon>
        <taxon>Neoptera</taxon>
        <taxon>Endopterygota</taxon>
        <taxon>Lepidoptera</taxon>
        <taxon>Glossata</taxon>
        <taxon>Ditrysia</taxon>
        <taxon>Papilionoidea</taxon>
        <taxon>Nymphalidae</taxon>
        <taxon>Nymphalinae</taxon>
        <taxon>Vanessa</taxon>
    </lineage>
</organism>
<sequence length="414" mass="47268">MSACKNPKPELIAIYRLEFYKKQNNWKLSPTRKQKKSSEKSSEKKKNLNVTYNLDQHDIAEQSDPLNVAFVDSDSDKTTQTKLLTVYSDQRNKQLSQEWLEPVNIWPRAVSSEDPPKSSTIEKERSLMWNIQTDSNDNWVERINSTQKLKTCTRRRLEDLQKAARSEEFTIERPNSEEDAFKDDCQEGSELKTSWVDRNVDSKWKAECYQELPTDAGVVLDSGHTAQDIWTQAPEADVPDGLDYPDVINPEDWRPRLIEGGHWTSERSCEGSVDSEGEFVRGAHAAPHSSEAELALPAGLDTLDVSFSSLSRLSSSQLMVAARLHSRVLRRLLLESEQRQKLRNMASMNSFSGGSFDEYPTRDIGLYDSGNRDNSCTNRHIFYNDVFLAGSYKNVCAEERGRGRGRLNDTSLWR</sequence>
<dbReference type="AlphaFoldDB" id="A0A8B8HG57"/>
<gene>
    <name evidence="3" type="primary">LOC113391894</name>
</gene>
<dbReference type="GeneID" id="113391894"/>